<keyword evidence="8" id="KW-0963">Cytoplasm</keyword>
<evidence type="ECO:0000256" key="8">
    <source>
        <dbReference type="HAMAP-Rule" id="MF_00083"/>
    </source>
</evidence>
<feature type="binding site" evidence="8">
    <location>
        <position position="64"/>
    </location>
    <ligand>
        <name>tRNA</name>
        <dbReference type="ChEBI" id="CHEBI:17843"/>
    </ligand>
</feature>
<dbReference type="FunFam" id="3.40.50.1470:FF:000001">
    <property type="entry name" value="Peptidyl-tRNA hydrolase"/>
    <property type="match status" value="1"/>
</dbReference>
<dbReference type="PROSITE" id="PS01196">
    <property type="entry name" value="PEPT_TRNA_HYDROL_2"/>
    <property type="match status" value="1"/>
</dbReference>
<dbReference type="GO" id="GO:0000049">
    <property type="term" value="F:tRNA binding"/>
    <property type="evidence" value="ECO:0007669"/>
    <property type="project" value="UniProtKB-UniRule"/>
</dbReference>
<evidence type="ECO:0000313" key="9">
    <source>
        <dbReference type="EMBL" id="QLY40467.1"/>
    </source>
</evidence>
<dbReference type="InterPro" id="IPR036416">
    <property type="entry name" value="Pept_tRNA_hydro_sf"/>
</dbReference>
<keyword evidence="3 8" id="KW-0378">Hydrolase</keyword>
<dbReference type="Pfam" id="PF01195">
    <property type="entry name" value="Pept_tRNA_hydro"/>
    <property type="match status" value="1"/>
</dbReference>
<evidence type="ECO:0000256" key="3">
    <source>
        <dbReference type="ARBA" id="ARBA00022801"/>
    </source>
</evidence>
<dbReference type="InterPro" id="IPR018171">
    <property type="entry name" value="Pept_tRNA_hydro_CS"/>
</dbReference>
<comment type="similarity">
    <text evidence="5 8">Belongs to the PTH family.</text>
</comment>
<evidence type="ECO:0000256" key="1">
    <source>
        <dbReference type="ARBA" id="ARBA00013260"/>
    </source>
</evidence>
<dbReference type="InterPro" id="IPR001328">
    <property type="entry name" value="Pept_tRNA_hydro"/>
</dbReference>
<dbReference type="EMBL" id="CP051151">
    <property type="protein sequence ID" value="QLY40467.1"/>
    <property type="molecule type" value="Genomic_DNA"/>
</dbReference>
<evidence type="ECO:0000256" key="5">
    <source>
        <dbReference type="ARBA" id="ARBA00038063"/>
    </source>
</evidence>
<dbReference type="Proteomes" id="UP000512167">
    <property type="component" value="Chromosome"/>
</dbReference>
<evidence type="ECO:0000256" key="2">
    <source>
        <dbReference type="ARBA" id="ARBA00022555"/>
    </source>
</evidence>
<dbReference type="CDD" id="cd00462">
    <property type="entry name" value="PTH"/>
    <property type="match status" value="1"/>
</dbReference>
<name>A0A7L6N5C2_9MOLU</name>
<evidence type="ECO:0000313" key="10">
    <source>
        <dbReference type="Proteomes" id="UP000512167"/>
    </source>
</evidence>
<accession>A0A7L6N5C2</accession>
<dbReference type="GO" id="GO:0005737">
    <property type="term" value="C:cytoplasm"/>
    <property type="evidence" value="ECO:0007669"/>
    <property type="project" value="UniProtKB-SubCell"/>
</dbReference>
<comment type="subunit">
    <text evidence="8">Monomer.</text>
</comment>
<dbReference type="GO" id="GO:0004045">
    <property type="term" value="F:peptidyl-tRNA hydrolase activity"/>
    <property type="evidence" value="ECO:0007669"/>
    <property type="project" value="UniProtKB-UniRule"/>
</dbReference>
<dbReference type="PANTHER" id="PTHR17224:SF1">
    <property type="entry name" value="PEPTIDYL-TRNA HYDROLASE"/>
    <property type="match status" value="1"/>
</dbReference>
<feature type="site" description="Discriminates between blocked and unblocked aminoacyl-tRNA" evidence="8">
    <location>
        <position position="10"/>
    </location>
</feature>
<proteinExistence type="inferred from homology"/>
<dbReference type="EC" id="3.1.1.29" evidence="1 8"/>
<evidence type="ECO:0000256" key="4">
    <source>
        <dbReference type="ARBA" id="ARBA00022884"/>
    </source>
</evidence>
<protein>
    <recommendedName>
        <fullName evidence="7 8">Peptidyl-tRNA hydrolase</fullName>
        <shortName evidence="8">Pth</shortName>
        <ecNumber evidence="1 8">3.1.1.29</ecNumber>
    </recommendedName>
</protein>
<feature type="binding site" evidence="8">
    <location>
        <position position="62"/>
    </location>
    <ligand>
        <name>tRNA</name>
        <dbReference type="ChEBI" id="CHEBI:17843"/>
    </ligand>
</feature>
<gene>
    <name evidence="8" type="primary">pth</name>
    <name evidence="9" type="ORF">HF295_06230</name>
</gene>
<dbReference type="PANTHER" id="PTHR17224">
    <property type="entry name" value="PEPTIDYL-TRNA HYDROLASE"/>
    <property type="match status" value="1"/>
</dbReference>
<dbReference type="HAMAP" id="MF_00083">
    <property type="entry name" value="Pept_tRNA_hydro_bact"/>
    <property type="match status" value="1"/>
</dbReference>
<feature type="binding site" evidence="8">
    <location>
        <position position="110"/>
    </location>
    <ligand>
        <name>tRNA</name>
        <dbReference type="ChEBI" id="CHEBI:17843"/>
    </ligand>
</feature>
<feature type="binding site" evidence="8">
    <location>
        <position position="15"/>
    </location>
    <ligand>
        <name>tRNA</name>
        <dbReference type="ChEBI" id="CHEBI:17843"/>
    </ligand>
</feature>
<organism evidence="9 10">
    <name type="scientific">Hujiaoplasma nucleasis</name>
    <dbReference type="NCBI Taxonomy" id="2725268"/>
    <lineage>
        <taxon>Bacteria</taxon>
        <taxon>Bacillati</taxon>
        <taxon>Mycoplasmatota</taxon>
        <taxon>Mollicutes</taxon>
        <taxon>Candidatus Izemoplasmatales</taxon>
        <taxon>Hujiaoplasmataceae</taxon>
        <taxon>Hujiaoplasma</taxon>
    </lineage>
</organism>
<comment type="function">
    <text evidence="8">Hydrolyzes ribosome-free peptidyl-tRNAs (with 1 or more amino acids incorporated), which drop off the ribosome during protein synthesis, or as a result of ribosome stalling.</text>
</comment>
<dbReference type="NCBIfam" id="TIGR00447">
    <property type="entry name" value="pth"/>
    <property type="match status" value="1"/>
</dbReference>
<dbReference type="GO" id="GO:0006515">
    <property type="term" value="P:protein quality control for misfolded or incompletely synthesized proteins"/>
    <property type="evidence" value="ECO:0007669"/>
    <property type="project" value="UniProtKB-UniRule"/>
</dbReference>
<keyword evidence="2 8" id="KW-0820">tRNA-binding</keyword>
<comment type="subcellular location">
    <subcellularLocation>
        <location evidence="8">Cytoplasm</location>
    </subcellularLocation>
</comment>
<comment type="function">
    <text evidence="8">Catalyzes the release of premature peptidyl moieties from peptidyl-tRNA molecules trapped in stalled 50S ribosomal subunits, and thus maintains levels of free tRNAs and 50S ribosomes.</text>
</comment>
<sequence>MKKLVVGLGNPGRKYKHSKHNIGFMAIDHYAKTNQVSMKVKTSFNAEIAEKGDLILVKPLTYMNLSGIAVRKIIDFYQIDIDQILVIYDDVDLPFGKLRLRYQGGAGGHNGIKSIIEHLGSQIFNRIRFGIDKSDKIDMKDYVLSKFSKVELKELEDILIDIDRVIDDFKEDISFNDIMTKYN</sequence>
<keyword evidence="10" id="KW-1185">Reference proteome</keyword>
<feature type="site" description="Stabilizes the basic form of H active site to accept a proton" evidence="8">
    <location>
        <position position="89"/>
    </location>
</feature>
<dbReference type="RefSeq" id="WP_312031305.1">
    <property type="nucleotide sequence ID" value="NZ_CP051151.1"/>
</dbReference>
<dbReference type="GO" id="GO:0072344">
    <property type="term" value="P:rescue of stalled ribosome"/>
    <property type="evidence" value="ECO:0007669"/>
    <property type="project" value="UniProtKB-UniRule"/>
</dbReference>
<dbReference type="SUPFAM" id="SSF53178">
    <property type="entry name" value="Peptidyl-tRNA hydrolase-like"/>
    <property type="match status" value="1"/>
</dbReference>
<feature type="active site" description="Proton acceptor" evidence="8">
    <location>
        <position position="20"/>
    </location>
</feature>
<dbReference type="KEGG" id="tbk:HF295_06230"/>
<evidence type="ECO:0000256" key="7">
    <source>
        <dbReference type="ARBA" id="ARBA00050038"/>
    </source>
</evidence>
<keyword evidence="4 8" id="KW-0694">RNA-binding</keyword>
<dbReference type="AlphaFoldDB" id="A0A7L6N5C2"/>
<comment type="catalytic activity">
    <reaction evidence="6 8">
        <text>an N-acyl-L-alpha-aminoacyl-tRNA + H2O = an N-acyl-L-amino acid + a tRNA + H(+)</text>
        <dbReference type="Rhea" id="RHEA:54448"/>
        <dbReference type="Rhea" id="RHEA-COMP:10123"/>
        <dbReference type="Rhea" id="RHEA-COMP:13883"/>
        <dbReference type="ChEBI" id="CHEBI:15377"/>
        <dbReference type="ChEBI" id="CHEBI:15378"/>
        <dbReference type="ChEBI" id="CHEBI:59874"/>
        <dbReference type="ChEBI" id="CHEBI:78442"/>
        <dbReference type="ChEBI" id="CHEBI:138191"/>
        <dbReference type="EC" id="3.1.1.29"/>
    </reaction>
</comment>
<dbReference type="Gene3D" id="3.40.50.1470">
    <property type="entry name" value="Peptidyl-tRNA hydrolase"/>
    <property type="match status" value="1"/>
</dbReference>
<reference evidence="9 10" key="1">
    <citation type="submission" date="2020-04" db="EMBL/GenBank/DDBJ databases">
        <authorList>
            <person name="Zheng R.K."/>
            <person name="Sun C.M."/>
        </authorList>
    </citation>
    <scope>NUCLEOTIDE SEQUENCE [LARGE SCALE GENOMIC DNA]</scope>
    <source>
        <strain evidence="10">zrk29</strain>
    </source>
</reference>
<evidence type="ECO:0000256" key="6">
    <source>
        <dbReference type="ARBA" id="ARBA00048707"/>
    </source>
</evidence>